<dbReference type="Gene3D" id="2.40.70.10">
    <property type="entry name" value="Acid Proteases"/>
    <property type="match status" value="2"/>
</dbReference>
<keyword evidence="11 13" id="KW-1015">Disulfide bond</keyword>
<dbReference type="PROSITE" id="PS51767">
    <property type="entry name" value="PEPTIDASE_A1"/>
    <property type="match status" value="1"/>
</dbReference>
<accession>A0A9W4TZI3</accession>
<dbReference type="GO" id="GO:0006508">
    <property type="term" value="P:proteolysis"/>
    <property type="evidence" value="ECO:0007669"/>
    <property type="project" value="UniProtKB-KW"/>
</dbReference>
<sequence>MLFKYLSAAFLAVAQGAIIKRDSPKTLKLDFHVAVNGTANGITKRDSVDYDLQNIQTEYLIELTVGSDYQHFSVALDTGSSDLWIPTPDAVCTNDICLAYGSFDPRTSTSYTDLNTVIKDYYVDGTFAFGDYGKDDVHLPGGNTLNQFQFGSMNNISGNVHGLLGIDFPIFESTSYQSGEIYNNFPMALKAQNIIDQVSYSLYLNQLDAETGSIIFSGIDKAKYTGDLVVLNISTNDVSVKTNDLVLNGQSLNFQDDIILDSGSTNINFWDKNIVDQIYQELNSNSNGLAPCDQPSDKFLTFKFDGLEVDIPYSDLVRPSNQAGKCWVGVGYYGGVKENLVGDFFLRKVYVAYNLESRKIGLANAKYTDEEDIVDFWF</sequence>
<evidence type="ECO:0000256" key="4">
    <source>
        <dbReference type="ARBA" id="ARBA00013207"/>
    </source>
</evidence>
<keyword evidence="10" id="KW-0865">Zymogen</keyword>
<dbReference type="InterPro" id="IPR001969">
    <property type="entry name" value="Aspartic_peptidase_AS"/>
</dbReference>
<dbReference type="Proteomes" id="UP001152885">
    <property type="component" value="Unassembled WGS sequence"/>
</dbReference>
<keyword evidence="5" id="KW-0964">Secreted</keyword>
<feature type="domain" description="Peptidase A1" evidence="16">
    <location>
        <begin position="59"/>
        <end position="363"/>
    </location>
</feature>
<keyword evidence="6 14" id="KW-0645">Protease</keyword>
<feature type="active site" evidence="12">
    <location>
        <position position="77"/>
    </location>
</feature>
<dbReference type="InterPro" id="IPR001461">
    <property type="entry name" value="Aspartic_peptidase_A1"/>
</dbReference>
<dbReference type="EMBL" id="CANTUO010000005">
    <property type="protein sequence ID" value="CAI5760057.1"/>
    <property type="molecule type" value="Genomic_DNA"/>
</dbReference>
<evidence type="ECO:0000256" key="3">
    <source>
        <dbReference type="ARBA" id="ARBA00007447"/>
    </source>
</evidence>
<evidence type="ECO:0000256" key="10">
    <source>
        <dbReference type="ARBA" id="ARBA00023145"/>
    </source>
</evidence>
<organism evidence="17 18">
    <name type="scientific">Candida verbasci</name>
    <dbReference type="NCBI Taxonomy" id="1227364"/>
    <lineage>
        <taxon>Eukaryota</taxon>
        <taxon>Fungi</taxon>
        <taxon>Dikarya</taxon>
        <taxon>Ascomycota</taxon>
        <taxon>Saccharomycotina</taxon>
        <taxon>Pichiomycetes</taxon>
        <taxon>Debaryomycetaceae</taxon>
        <taxon>Candida/Lodderomyces clade</taxon>
        <taxon>Candida</taxon>
    </lineage>
</organism>
<dbReference type="InterPro" id="IPR033121">
    <property type="entry name" value="PEPTIDASE_A1"/>
</dbReference>
<protein>
    <recommendedName>
        <fullName evidence="4">candidapepsin</fullName>
        <ecNumber evidence="4">3.4.23.24</ecNumber>
    </recommendedName>
</protein>
<evidence type="ECO:0000256" key="1">
    <source>
        <dbReference type="ARBA" id="ARBA00001675"/>
    </source>
</evidence>
<evidence type="ECO:0000256" key="8">
    <source>
        <dbReference type="ARBA" id="ARBA00022750"/>
    </source>
</evidence>
<dbReference type="PRINTS" id="PR00792">
    <property type="entry name" value="PEPSIN"/>
</dbReference>
<dbReference type="PANTHER" id="PTHR47966">
    <property type="entry name" value="BETA-SITE APP-CLEAVING ENZYME, ISOFORM A-RELATED"/>
    <property type="match status" value="1"/>
</dbReference>
<feature type="disulfide bond" evidence="13">
    <location>
        <begin position="292"/>
        <end position="326"/>
    </location>
</feature>
<dbReference type="SUPFAM" id="SSF50630">
    <property type="entry name" value="Acid proteases"/>
    <property type="match status" value="1"/>
</dbReference>
<dbReference type="PANTHER" id="PTHR47966:SF65">
    <property type="entry name" value="ASPARTIC-TYPE ENDOPEPTIDASE"/>
    <property type="match status" value="1"/>
</dbReference>
<evidence type="ECO:0000313" key="18">
    <source>
        <dbReference type="Proteomes" id="UP001152885"/>
    </source>
</evidence>
<dbReference type="InterPro" id="IPR021109">
    <property type="entry name" value="Peptidase_aspartic_dom_sf"/>
</dbReference>
<comment type="catalytic activity">
    <reaction evidence="1">
        <text>Preferential cleavage at the carboxyl of hydrophobic amino acids, but fails to cleave 15-Leu-|-Tyr-16, 16-Tyr-|-Leu-17 and 24-Phe-|-Phe-25 of insulin B chain. Activates trypsinogen, and degrades keratin.</text>
        <dbReference type="EC" id="3.4.23.24"/>
    </reaction>
</comment>
<gene>
    <name evidence="17" type="ORF">CANVERA_P4569</name>
</gene>
<feature type="signal peptide" evidence="15">
    <location>
        <begin position="1"/>
        <end position="16"/>
    </location>
</feature>
<evidence type="ECO:0000256" key="2">
    <source>
        <dbReference type="ARBA" id="ARBA00004613"/>
    </source>
</evidence>
<evidence type="ECO:0000256" key="5">
    <source>
        <dbReference type="ARBA" id="ARBA00022525"/>
    </source>
</evidence>
<proteinExistence type="inferred from homology"/>
<keyword evidence="7 15" id="KW-0732">Signal</keyword>
<dbReference type="GO" id="GO:0004190">
    <property type="term" value="F:aspartic-type endopeptidase activity"/>
    <property type="evidence" value="ECO:0007669"/>
    <property type="project" value="UniProtKB-KW"/>
</dbReference>
<feature type="chain" id="PRO_5040749366" description="candidapepsin" evidence="15">
    <location>
        <begin position="17"/>
        <end position="378"/>
    </location>
</feature>
<dbReference type="InterPro" id="IPR033876">
    <property type="entry name" value="SAP-like"/>
</dbReference>
<dbReference type="PROSITE" id="PS00141">
    <property type="entry name" value="ASP_PROTEASE"/>
    <property type="match status" value="1"/>
</dbReference>
<dbReference type="GO" id="GO:0005576">
    <property type="term" value="C:extracellular region"/>
    <property type="evidence" value="ECO:0007669"/>
    <property type="project" value="UniProtKB-SubCell"/>
</dbReference>
<dbReference type="CDD" id="cd05474">
    <property type="entry name" value="SAP_like"/>
    <property type="match status" value="1"/>
</dbReference>
<evidence type="ECO:0000256" key="6">
    <source>
        <dbReference type="ARBA" id="ARBA00022670"/>
    </source>
</evidence>
<keyword evidence="18" id="KW-1185">Reference proteome</keyword>
<comment type="similarity">
    <text evidence="3 14">Belongs to the peptidase A1 family.</text>
</comment>
<comment type="caution">
    <text evidence="17">The sequence shown here is derived from an EMBL/GenBank/DDBJ whole genome shotgun (WGS) entry which is preliminary data.</text>
</comment>
<name>A0A9W4TZI3_9ASCO</name>
<evidence type="ECO:0000259" key="16">
    <source>
        <dbReference type="PROSITE" id="PS51767"/>
    </source>
</evidence>
<dbReference type="EC" id="3.4.23.24" evidence="4"/>
<dbReference type="Pfam" id="PF00026">
    <property type="entry name" value="Asp"/>
    <property type="match status" value="1"/>
</dbReference>
<evidence type="ECO:0000256" key="15">
    <source>
        <dbReference type="SAM" id="SignalP"/>
    </source>
</evidence>
<evidence type="ECO:0000256" key="13">
    <source>
        <dbReference type="PIRSR" id="PIRSR601461-2"/>
    </source>
</evidence>
<comment type="subcellular location">
    <subcellularLocation>
        <location evidence="2">Secreted</location>
    </subcellularLocation>
</comment>
<evidence type="ECO:0000256" key="7">
    <source>
        <dbReference type="ARBA" id="ARBA00022729"/>
    </source>
</evidence>
<dbReference type="AlphaFoldDB" id="A0A9W4TZI3"/>
<reference evidence="17" key="1">
    <citation type="submission" date="2022-12" db="EMBL/GenBank/DDBJ databases">
        <authorList>
            <person name="Brejova B."/>
        </authorList>
    </citation>
    <scope>NUCLEOTIDE SEQUENCE</scope>
</reference>
<evidence type="ECO:0000256" key="9">
    <source>
        <dbReference type="ARBA" id="ARBA00022801"/>
    </source>
</evidence>
<evidence type="ECO:0000256" key="14">
    <source>
        <dbReference type="RuleBase" id="RU000454"/>
    </source>
</evidence>
<feature type="active site" evidence="12">
    <location>
        <position position="261"/>
    </location>
</feature>
<evidence type="ECO:0000256" key="11">
    <source>
        <dbReference type="ARBA" id="ARBA00023157"/>
    </source>
</evidence>
<keyword evidence="9 14" id="KW-0378">Hydrolase</keyword>
<keyword evidence="8 14" id="KW-0064">Aspartyl protease</keyword>
<evidence type="ECO:0000313" key="17">
    <source>
        <dbReference type="EMBL" id="CAI5760057.1"/>
    </source>
</evidence>
<evidence type="ECO:0000256" key="12">
    <source>
        <dbReference type="PIRSR" id="PIRSR601461-1"/>
    </source>
</evidence>
<dbReference type="OrthoDB" id="771136at2759"/>